<feature type="compositionally biased region" description="Basic and acidic residues" evidence="7">
    <location>
        <begin position="262"/>
        <end position="274"/>
    </location>
</feature>
<dbReference type="SUPFAM" id="SSF111469">
    <property type="entry name" value="Geminin coiled-coil domain"/>
    <property type="match status" value="1"/>
</dbReference>
<dbReference type="GO" id="GO:0045786">
    <property type="term" value="P:negative regulation of cell cycle"/>
    <property type="evidence" value="ECO:0007669"/>
    <property type="project" value="TreeGrafter"/>
</dbReference>
<evidence type="ECO:0000256" key="3">
    <source>
        <dbReference type="ARBA" id="ARBA00023054"/>
    </source>
</evidence>
<evidence type="ECO:0000256" key="5">
    <source>
        <dbReference type="ARBA" id="ARBA00023306"/>
    </source>
</evidence>
<keyword evidence="4" id="KW-0539">Nucleus</keyword>
<evidence type="ECO:0000256" key="4">
    <source>
        <dbReference type="ARBA" id="ARBA00023242"/>
    </source>
</evidence>
<dbReference type="Gene3D" id="1.20.5.1180">
    <property type="entry name" value="Geminin coiled-coil domain"/>
    <property type="match status" value="1"/>
</dbReference>
<dbReference type="InterPro" id="IPR022786">
    <property type="entry name" value="Geminin/Multicilin"/>
</dbReference>
<dbReference type="Pfam" id="PF07412">
    <property type="entry name" value="Geminin"/>
    <property type="match status" value="1"/>
</dbReference>
<proteinExistence type="evidence at transcript level"/>
<dbReference type="GO" id="GO:0008156">
    <property type="term" value="P:negative regulation of DNA replication"/>
    <property type="evidence" value="ECO:0007669"/>
    <property type="project" value="TreeGrafter"/>
</dbReference>
<dbReference type="PANTHER" id="PTHR13372:SF5">
    <property type="entry name" value="GEMININ"/>
    <property type="match status" value="1"/>
</dbReference>
<name>A0A6F9DDP5_9ASCI</name>
<evidence type="ECO:0000256" key="6">
    <source>
        <dbReference type="SAM" id="Coils"/>
    </source>
</evidence>
<feature type="compositionally biased region" description="Polar residues" evidence="7">
    <location>
        <begin position="215"/>
        <end position="243"/>
    </location>
</feature>
<reference evidence="8" key="1">
    <citation type="submission" date="2020-04" db="EMBL/GenBank/DDBJ databases">
        <authorList>
            <person name="Neveu A P."/>
        </authorList>
    </citation>
    <scope>NUCLEOTIDE SEQUENCE</scope>
    <source>
        <tissue evidence="8">Whole embryo</tissue>
    </source>
</reference>
<accession>A0A6F9DDP5</accession>
<evidence type="ECO:0000256" key="1">
    <source>
        <dbReference type="ARBA" id="ARBA00004123"/>
    </source>
</evidence>
<comment type="similarity">
    <text evidence="2">Belongs to the geminin family.</text>
</comment>
<feature type="compositionally biased region" description="Basic and acidic residues" evidence="7">
    <location>
        <begin position="10"/>
        <end position="22"/>
    </location>
</feature>
<dbReference type="EMBL" id="LR785489">
    <property type="protein sequence ID" value="CAB3249822.1"/>
    <property type="molecule type" value="mRNA"/>
</dbReference>
<gene>
    <name evidence="8" type="primary">Gmnn-003</name>
</gene>
<organism evidence="8">
    <name type="scientific">Phallusia mammillata</name>
    <dbReference type="NCBI Taxonomy" id="59560"/>
    <lineage>
        <taxon>Eukaryota</taxon>
        <taxon>Metazoa</taxon>
        <taxon>Chordata</taxon>
        <taxon>Tunicata</taxon>
        <taxon>Ascidiacea</taxon>
        <taxon>Phlebobranchia</taxon>
        <taxon>Ascidiidae</taxon>
        <taxon>Phallusia</taxon>
    </lineage>
</organism>
<evidence type="ECO:0000256" key="7">
    <source>
        <dbReference type="SAM" id="MobiDB-lite"/>
    </source>
</evidence>
<feature type="region of interest" description="Disordered" evidence="7">
    <location>
        <begin position="205"/>
        <end position="299"/>
    </location>
</feature>
<evidence type="ECO:0000256" key="2">
    <source>
        <dbReference type="ARBA" id="ARBA00007979"/>
    </source>
</evidence>
<keyword evidence="5" id="KW-0131">Cell cycle</keyword>
<dbReference type="AlphaFoldDB" id="A0A6F9DDP5"/>
<dbReference type="PANTHER" id="PTHR13372">
    <property type="entry name" value="GEMININ"/>
    <property type="match status" value="1"/>
</dbReference>
<feature type="region of interest" description="Disordered" evidence="7">
    <location>
        <begin position="1"/>
        <end position="38"/>
    </location>
</feature>
<sequence length="299" mass="33315">MLSTKMLLSHLDRNSSVDENGKGPKQSTTINKTKKRVLQAKSTNVKANISQSNSKGSIKDFFADIPNVHCERKRKLVIFDENAQTAKKSKTISTQTSPDVVDLTCSETPSDKYWELLAEERRKALHEALDENKQLADEIEKKDEIIKDLKTEVESLGETASQAEYLASVIEQLGEDCLNTDDLKSTPKKHENPDLEDELAITCENSPSDEESKNLDTNLPTTSQQDNNLDKTCSLSSNPNENCNSKDNEAFDQIDTSCLDSQKQKSLDIKHNDDTISGIVNEEHDENDKENSAPATPQS</sequence>
<dbReference type="GO" id="GO:0005634">
    <property type="term" value="C:nucleus"/>
    <property type="evidence" value="ECO:0007669"/>
    <property type="project" value="UniProtKB-SubCell"/>
</dbReference>
<evidence type="ECO:0000313" key="8">
    <source>
        <dbReference type="EMBL" id="CAB3249822.1"/>
    </source>
</evidence>
<feature type="coiled-coil region" evidence="6">
    <location>
        <begin position="118"/>
        <end position="159"/>
    </location>
</feature>
<dbReference type="CDD" id="cd22589">
    <property type="entry name" value="geminin_CC"/>
    <property type="match status" value="1"/>
</dbReference>
<protein>
    <submittedName>
        <fullName evidence="8">Geminin</fullName>
    </submittedName>
</protein>
<keyword evidence="3 6" id="KW-0175">Coiled coil</keyword>
<comment type="subcellular location">
    <subcellularLocation>
        <location evidence="1">Nucleus</location>
    </subcellularLocation>
</comment>